<organism evidence="2 3">
    <name type="scientific">Fundidesulfovibrio magnetotacticus</name>
    <dbReference type="NCBI Taxonomy" id="2730080"/>
    <lineage>
        <taxon>Bacteria</taxon>
        <taxon>Pseudomonadati</taxon>
        <taxon>Thermodesulfobacteriota</taxon>
        <taxon>Desulfovibrionia</taxon>
        <taxon>Desulfovibrionales</taxon>
        <taxon>Desulfovibrionaceae</taxon>
        <taxon>Fundidesulfovibrio</taxon>
    </lineage>
</organism>
<gene>
    <name evidence="2" type="ORF">NNJEOMEG_03153</name>
</gene>
<dbReference type="AlphaFoldDB" id="A0A6V8LU90"/>
<dbReference type="EMBL" id="BLTE01000016">
    <property type="protein sequence ID" value="GFK95294.1"/>
    <property type="molecule type" value="Genomic_DNA"/>
</dbReference>
<name>A0A6V8LU90_9BACT</name>
<evidence type="ECO:0000256" key="1">
    <source>
        <dbReference type="SAM" id="MobiDB-lite"/>
    </source>
</evidence>
<dbReference type="Proteomes" id="UP000494245">
    <property type="component" value="Unassembled WGS sequence"/>
</dbReference>
<reference evidence="2 3" key="2">
    <citation type="submission" date="2020-05" db="EMBL/GenBank/DDBJ databases">
        <title>Draft genome sequence of Desulfovibrio sp. strainFSS-1.</title>
        <authorList>
            <person name="Shimoshige H."/>
            <person name="Kobayashi H."/>
            <person name="Maekawa T."/>
        </authorList>
    </citation>
    <scope>NUCLEOTIDE SEQUENCE [LARGE SCALE GENOMIC DNA]</scope>
    <source>
        <strain evidence="2 3">SIID29052-01</strain>
    </source>
</reference>
<feature type="compositionally biased region" description="Polar residues" evidence="1">
    <location>
        <begin position="7"/>
        <end position="21"/>
    </location>
</feature>
<feature type="region of interest" description="Disordered" evidence="1">
    <location>
        <begin position="1"/>
        <end position="74"/>
    </location>
</feature>
<keyword evidence="3" id="KW-1185">Reference proteome</keyword>
<feature type="compositionally biased region" description="Polar residues" evidence="1">
    <location>
        <begin position="33"/>
        <end position="47"/>
    </location>
</feature>
<evidence type="ECO:0000313" key="3">
    <source>
        <dbReference type="Proteomes" id="UP000494245"/>
    </source>
</evidence>
<sequence length="74" mass="8370">MEVAPSRRNTGSWKCMSSESGDSWRAEEPNVITERQTVSMATGSQRRSASRDLMPWRTDSIFSPAMEPEMSTTR</sequence>
<reference evidence="2 3" key="1">
    <citation type="submission" date="2020-04" db="EMBL/GenBank/DDBJ databases">
        <authorList>
            <consortium name="Desulfovibrio sp. FSS-1 genome sequencing consortium"/>
            <person name="Shimoshige H."/>
            <person name="Kobayashi H."/>
            <person name="Maekawa T."/>
        </authorList>
    </citation>
    <scope>NUCLEOTIDE SEQUENCE [LARGE SCALE GENOMIC DNA]</scope>
    <source>
        <strain evidence="2 3">SIID29052-01</strain>
    </source>
</reference>
<proteinExistence type="predicted"/>
<evidence type="ECO:0000313" key="2">
    <source>
        <dbReference type="EMBL" id="GFK95294.1"/>
    </source>
</evidence>
<accession>A0A6V8LU90</accession>
<comment type="caution">
    <text evidence="2">The sequence shown here is derived from an EMBL/GenBank/DDBJ whole genome shotgun (WGS) entry which is preliminary data.</text>
</comment>
<protein>
    <submittedName>
        <fullName evidence="2">Uncharacterized protein</fullName>
    </submittedName>
</protein>